<feature type="domain" description="Acyltransferase 3" evidence="2">
    <location>
        <begin position="16"/>
        <end position="72"/>
    </location>
</feature>
<dbReference type="PANTHER" id="PTHR23028">
    <property type="entry name" value="ACETYLTRANSFERASE"/>
    <property type="match status" value="1"/>
</dbReference>
<reference evidence="3 4" key="1">
    <citation type="journal article" date="2014" name="Genome Biol. Evol.">
        <title>The secreted proteins of Achlya hypogyna and Thraustotheca clavata identify the ancestral oomycete secretome and reveal gene acquisitions by horizontal gene transfer.</title>
        <authorList>
            <person name="Misner I."/>
            <person name="Blouin N."/>
            <person name="Leonard G."/>
            <person name="Richards T.A."/>
            <person name="Lane C.E."/>
        </authorList>
    </citation>
    <scope>NUCLEOTIDE SEQUENCE [LARGE SCALE GENOMIC DNA]</scope>
    <source>
        <strain evidence="3 4">ATCC 34112</strain>
    </source>
</reference>
<name>A0A1W0A191_9STRA</name>
<organism evidence="3 4">
    <name type="scientific">Thraustotheca clavata</name>
    <dbReference type="NCBI Taxonomy" id="74557"/>
    <lineage>
        <taxon>Eukaryota</taxon>
        <taxon>Sar</taxon>
        <taxon>Stramenopiles</taxon>
        <taxon>Oomycota</taxon>
        <taxon>Saprolegniomycetes</taxon>
        <taxon>Saprolegniales</taxon>
        <taxon>Achlyaceae</taxon>
        <taxon>Thraustotheca</taxon>
    </lineage>
</organism>
<keyword evidence="1" id="KW-1133">Transmembrane helix</keyword>
<dbReference type="InterPro" id="IPR050879">
    <property type="entry name" value="Acyltransferase_3"/>
</dbReference>
<sequence>MAVAPVVVFHAYPKLLTGGFIGGDIFFVISGYLILEYQKGSFSYSDFYARRIHRIFPGLLLGMTLPLFLAAFGT</sequence>
<evidence type="ECO:0000259" key="2">
    <source>
        <dbReference type="Pfam" id="PF01757"/>
    </source>
</evidence>
<proteinExistence type="predicted"/>
<evidence type="ECO:0000313" key="4">
    <source>
        <dbReference type="Proteomes" id="UP000243217"/>
    </source>
</evidence>
<dbReference type="PANTHER" id="PTHR23028:SF53">
    <property type="entry name" value="ACYL_TRANSF_3 DOMAIN-CONTAINING PROTEIN"/>
    <property type="match status" value="1"/>
</dbReference>
<evidence type="ECO:0000313" key="3">
    <source>
        <dbReference type="EMBL" id="OQS03961.1"/>
    </source>
</evidence>
<accession>A0A1W0A191</accession>
<protein>
    <recommendedName>
        <fullName evidence="2">Acyltransferase 3 domain-containing protein</fullName>
    </recommendedName>
</protein>
<feature type="transmembrane region" description="Helical" evidence="1">
    <location>
        <begin position="15"/>
        <end position="35"/>
    </location>
</feature>
<comment type="caution">
    <text evidence="3">The sequence shown here is derived from an EMBL/GenBank/DDBJ whole genome shotgun (WGS) entry which is preliminary data.</text>
</comment>
<dbReference type="AlphaFoldDB" id="A0A1W0A191"/>
<dbReference type="Proteomes" id="UP000243217">
    <property type="component" value="Unassembled WGS sequence"/>
</dbReference>
<dbReference type="InterPro" id="IPR002656">
    <property type="entry name" value="Acyl_transf_3_dom"/>
</dbReference>
<dbReference type="EMBL" id="JNBS01000707">
    <property type="protein sequence ID" value="OQS03961.1"/>
    <property type="molecule type" value="Genomic_DNA"/>
</dbReference>
<evidence type="ECO:0000256" key="1">
    <source>
        <dbReference type="SAM" id="Phobius"/>
    </source>
</evidence>
<feature type="transmembrane region" description="Helical" evidence="1">
    <location>
        <begin position="55"/>
        <end position="73"/>
    </location>
</feature>
<gene>
    <name evidence="3" type="ORF">THRCLA_21017</name>
</gene>
<dbReference type="GO" id="GO:0016747">
    <property type="term" value="F:acyltransferase activity, transferring groups other than amino-acyl groups"/>
    <property type="evidence" value="ECO:0007669"/>
    <property type="project" value="InterPro"/>
</dbReference>
<keyword evidence="1" id="KW-0812">Transmembrane</keyword>
<dbReference type="GO" id="GO:0016020">
    <property type="term" value="C:membrane"/>
    <property type="evidence" value="ECO:0007669"/>
    <property type="project" value="TreeGrafter"/>
</dbReference>
<keyword evidence="4" id="KW-1185">Reference proteome</keyword>
<dbReference type="GO" id="GO:0000271">
    <property type="term" value="P:polysaccharide biosynthetic process"/>
    <property type="evidence" value="ECO:0007669"/>
    <property type="project" value="TreeGrafter"/>
</dbReference>
<dbReference type="Pfam" id="PF01757">
    <property type="entry name" value="Acyl_transf_3"/>
    <property type="match status" value="1"/>
</dbReference>
<dbReference type="STRING" id="74557.A0A1W0A191"/>
<keyword evidence="1" id="KW-0472">Membrane</keyword>